<proteinExistence type="inferred from homology"/>
<organism evidence="4 5">
    <name type="scientific">Acanthoscelides obtectus</name>
    <name type="common">Bean weevil</name>
    <name type="synonym">Bruchus obtectus</name>
    <dbReference type="NCBI Taxonomy" id="200917"/>
    <lineage>
        <taxon>Eukaryota</taxon>
        <taxon>Metazoa</taxon>
        <taxon>Ecdysozoa</taxon>
        <taxon>Arthropoda</taxon>
        <taxon>Hexapoda</taxon>
        <taxon>Insecta</taxon>
        <taxon>Pterygota</taxon>
        <taxon>Neoptera</taxon>
        <taxon>Endopterygota</taxon>
        <taxon>Coleoptera</taxon>
        <taxon>Polyphaga</taxon>
        <taxon>Cucujiformia</taxon>
        <taxon>Chrysomeloidea</taxon>
        <taxon>Chrysomelidae</taxon>
        <taxon>Bruchinae</taxon>
        <taxon>Bruchini</taxon>
        <taxon>Acanthoscelides</taxon>
    </lineage>
</organism>
<dbReference type="InterPro" id="IPR027417">
    <property type="entry name" value="P-loop_NTPase"/>
</dbReference>
<comment type="caution">
    <text evidence="4">The sequence shown here is derived from an EMBL/GenBank/DDBJ whole genome shotgun (WGS) entry which is preliminary data.</text>
</comment>
<name>A0A9P0LR11_ACAOB</name>
<dbReference type="PANTHER" id="PTHR11783">
    <property type="entry name" value="SULFOTRANSFERASE SULT"/>
    <property type="match status" value="1"/>
</dbReference>
<dbReference type="AlphaFoldDB" id="A0A9P0LR11"/>
<dbReference type="Pfam" id="PF00685">
    <property type="entry name" value="Sulfotransfer_1"/>
    <property type="match status" value="1"/>
</dbReference>
<dbReference type="Proteomes" id="UP001152888">
    <property type="component" value="Unassembled WGS sequence"/>
</dbReference>
<feature type="domain" description="Sulfotransferase" evidence="3">
    <location>
        <begin position="53"/>
        <end position="198"/>
    </location>
</feature>
<dbReference type="SUPFAM" id="SSF52540">
    <property type="entry name" value="P-loop containing nucleoside triphosphate hydrolases"/>
    <property type="match status" value="1"/>
</dbReference>
<reference evidence="4" key="1">
    <citation type="submission" date="2022-03" db="EMBL/GenBank/DDBJ databases">
        <authorList>
            <person name="Sayadi A."/>
        </authorList>
    </citation>
    <scope>NUCLEOTIDE SEQUENCE</scope>
</reference>
<evidence type="ECO:0000313" key="4">
    <source>
        <dbReference type="EMBL" id="CAH1999715.1"/>
    </source>
</evidence>
<evidence type="ECO:0000259" key="3">
    <source>
        <dbReference type="Pfam" id="PF00685"/>
    </source>
</evidence>
<dbReference type="Gene3D" id="3.40.50.300">
    <property type="entry name" value="P-loop containing nucleotide triphosphate hydrolases"/>
    <property type="match status" value="1"/>
</dbReference>
<evidence type="ECO:0000256" key="2">
    <source>
        <dbReference type="ARBA" id="ARBA00022679"/>
    </source>
</evidence>
<dbReference type="GO" id="GO:0008146">
    <property type="term" value="F:sulfotransferase activity"/>
    <property type="evidence" value="ECO:0007669"/>
    <property type="project" value="InterPro"/>
</dbReference>
<gene>
    <name evidence="4" type="ORF">ACAOBT_LOCUS25145</name>
</gene>
<sequence>MTARLTEEQLDEILQRDFTSSFRRGYVKVKGFTMPKRFEELQDEIHNWDVRNEDIWICSFPKTGTTWTQEMIWMIVNNLDFDGGQVNLGIRSPFLEVSALYDFRQLKKDIPDFEVPPFLDDSLKFVKDRCKIGPQCIKSHLPWDLLPRELQASIKSPKIIYVTRNPKDTCISYFNHSRLMEGYRGDFNDFCELFLAEKCK</sequence>
<comment type="similarity">
    <text evidence="1">Belongs to the sulfotransferase 1 family.</text>
</comment>
<keyword evidence="5" id="KW-1185">Reference proteome</keyword>
<accession>A0A9P0LR11</accession>
<protein>
    <recommendedName>
        <fullName evidence="3">Sulfotransferase domain-containing protein</fullName>
    </recommendedName>
</protein>
<keyword evidence="2" id="KW-0808">Transferase</keyword>
<evidence type="ECO:0000256" key="1">
    <source>
        <dbReference type="ARBA" id="ARBA00005771"/>
    </source>
</evidence>
<evidence type="ECO:0000313" key="5">
    <source>
        <dbReference type="Proteomes" id="UP001152888"/>
    </source>
</evidence>
<dbReference type="InterPro" id="IPR000863">
    <property type="entry name" value="Sulfotransferase_dom"/>
</dbReference>
<dbReference type="OrthoDB" id="205623at2759"/>
<dbReference type="EMBL" id="CAKOFQ010007378">
    <property type="protein sequence ID" value="CAH1999715.1"/>
    <property type="molecule type" value="Genomic_DNA"/>
</dbReference>